<feature type="domain" description="Helicase ATP-binding" evidence="12">
    <location>
        <begin position="160"/>
        <end position="341"/>
    </location>
</feature>
<name>A0A0K6FNK2_9AGAM</name>
<feature type="compositionally biased region" description="Polar residues" evidence="11">
    <location>
        <begin position="1249"/>
        <end position="1269"/>
    </location>
</feature>
<dbReference type="GO" id="GO:0043138">
    <property type="term" value="F:3'-5' DNA helicase activity"/>
    <property type="evidence" value="ECO:0007669"/>
    <property type="project" value="UniProtKB-EC"/>
</dbReference>
<dbReference type="GO" id="GO:0051321">
    <property type="term" value="P:meiotic cell cycle"/>
    <property type="evidence" value="ECO:0007669"/>
    <property type="project" value="UniProtKB-KW"/>
</dbReference>
<evidence type="ECO:0000313" key="14">
    <source>
        <dbReference type="EMBL" id="CUA67753.1"/>
    </source>
</evidence>
<dbReference type="Gene3D" id="1.10.3380.10">
    <property type="entry name" value="Sec63 N-terminal domain-like domain"/>
    <property type="match status" value="1"/>
</dbReference>
<gene>
    <name evidence="14" type="primary">HFM1</name>
    <name evidence="14" type="ORF">RSOLAG22IIIB_03180</name>
</gene>
<feature type="compositionally biased region" description="Basic and acidic residues" evidence="11">
    <location>
        <begin position="1192"/>
        <end position="1203"/>
    </location>
</feature>
<feature type="region of interest" description="Disordered" evidence="11">
    <location>
        <begin position="919"/>
        <end position="977"/>
    </location>
</feature>
<keyword evidence="15" id="KW-1185">Reference proteome</keyword>
<dbReference type="InterPro" id="IPR004179">
    <property type="entry name" value="Sec63-dom"/>
</dbReference>
<evidence type="ECO:0000256" key="2">
    <source>
        <dbReference type="ARBA" id="ARBA00022741"/>
    </source>
</evidence>
<evidence type="ECO:0000256" key="4">
    <source>
        <dbReference type="ARBA" id="ARBA00022806"/>
    </source>
</evidence>
<dbReference type="Gene3D" id="3.40.50.300">
    <property type="entry name" value="P-loop containing nucleotide triphosphate hydrolases"/>
    <property type="match status" value="2"/>
</dbReference>
<dbReference type="InterPro" id="IPR001650">
    <property type="entry name" value="Helicase_C-like"/>
</dbReference>
<feature type="region of interest" description="Disordered" evidence="11">
    <location>
        <begin position="1010"/>
        <end position="1140"/>
    </location>
</feature>
<dbReference type="InterPro" id="IPR057842">
    <property type="entry name" value="WH_MER3"/>
</dbReference>
<dbReference type="GO" id="GO:0005524">
    <property type="term" value="F:ATP binding"/>
    <property type="evidence" value="ECO:0007669"/>
    <property type="project" value="UniProtKB-KW"/>
</dbReference>
<evidence type="ECO:0000259" key="12">
    <source>
        <dbReference type="PROSITE" id="PS51192"/>
    </source>
</evidence>
<dbReference type="InterPro" id="IPR052247">
    <property type="entry name" value="Meiotic_Crossover_Helicase"/>
</dbReference>
<evidence type="ECO:0000256" key="1">
    <source>
        <dbReference type="ARBA" id="ARBA00010140"/>
    </source>
</evidence>
<dbReference type="InterPro" id="IPR036388">
    <property type="entry name" value="WH-like_DNA-bd_sf"/>
</dbReference>
<feature type="region of interest" description="Disordered" evidence="11">
    <location>
        <begin position="1"/>
        <end position="86"/>
    </location>
</feature>
<feature type="region of interest" description="Disordered" evidence="11">
    <location>
        <begin position="103"/>
        <end position="125"/>
    </location>
</feature>
<keyword evidence="7" id="KW-0469">Meiosis</keyword>
<dbReference type="PROSITE" id="PS51192">
    <property type="entry name" value="HELICASE_ATP_BIND_1"/>
    <property type="match status" value="1"/>
</dbReference>
<feature type="compositionally biased region" description="Basic and acidic residues" evidence="11">
    <location>
        <begin position="25"/>
        <end position="36"/>
    </location>
</feature>
<dbReference type="InterPro" id="IPR036390">
    <property type="entry name" value="WH_DNA-bd_sf"/>
</dbReference>
<accession>A0A0K6FNK2</accession>
<feature type="compositionally biased region" description="Polar residues" evidence="11">
    <location>
        <begin position="1126"/>
        <end position="1135"/>
    </location>
</feature>
<dbReference type="Pfam" id="PF00271">
    <property type="entry name" value="Helicase_C"/>
    <property type="match status" value="1"/>
</dbReference>
<keyword evidence="5" id="KW-0067">ATP-binding</keyword>
<evidence type="ECO:0000256" key="5">
    <source>
        <dbReference type="ARBA" id="ARBA00022840"/>
    </source>
</evidence>
<dbReference type="Gene3D" id="1.10.10.10">
    <property type="entry name" value="Winged helix-like DNA-binding domain superfamily/Winged helix DNA-binding domain"/>
    <property type="match status" value="1"/>
</dbReference>
<organism evidence="14 15">
    <name type="scientific">Rhizoctonia solani</name>
    <dbReference type="NCBI Taxonomy" id="456999"/>
    <lineage>
        <taxon>Eukaryota</taxon>
        <taxon>Fungi</taxon>
        <taxon>Dikarya</taxon>
        <taxon>Basidiomycota</taxon>
        <taxon>Agaricomycotina</taxon>
        <taxon>Agaricomycetes</taxon>
        <taxon>Cantharellales</taxon>
        <taxon>Ceratobasidiaceae</taxon>
        <taxon>Rhizoctonia</taxon>
    </lineage>
</organism>
<dbReference type="PANTHER" id="PTHR47835:SF3">
    <property type="entry name" value="HELICASE FOR MEIOSIS 1"/>
    <property type="match status" value="1"/>
</dbReference>
<dbReference type="Proteomes" id="UP000044841">
    <property type="component" value="Unassembled WGS sequence"/>
</dbReference>
<dbReference type="SMART" id="SM00973">
    <property type="entry name" value="Sec63"/>
    <property type="match status" value="1"/>
</dbReference>
<feature type="compositionally biased region" description="Polar residues" evidence="11">
    <location>
        <begin position="114"/>
        <end position="125"/>
    </location>
</feature>
<dbReference type="InterPro" id="IPR011545">
    <property type="entry name" value="DEAD/DEAH_box_helicase_dom"/>
</dbReference>
<dbReference type="EMBL" id="CYGV01000224">
    <property type="protein sequence ID" value="CUA67753.1"/>
    <property type="molecule type" value="Genomic_DNA"/>
</dbReference>
<dbReference type="SUPFAM" id="SSF158702">
    <property type="entry name" value="Sec63 N-terminal domain-like"/>
    <property type="match status" value="1"/>
</dbReference>
<reference evidence="14 15" key="1">
    <citation type="submission" date="2015-07" db="EMBL/GenBank/DDBJ databases">
        <authorList>
            <person name="Noorani M."/>
        </authorList>
    </citation>
    <scope>NUCLEOTIDE SEQUENCE [LARGE SCALE GENOMIC DNA]</scope>
    <source>
        <strain evidence="14">BBA 69670</strain>
    </source>
</reference>
<dbReference type="GO" id="GO:0003676">
    <property type="term" value="F:nucleic acid binding"/>
    <property type="evidence" value="ECO:0007669"/>
    <property type="project" value="InterPro"/>
</dbReference>
<dbReference type="FunFam" id="1.10.10.10:FF:000012">
    <property type="entry name" value="U5 small nuclear ribonucleoprotein helicase"/>
    <property type="match status" value="1"/>
</dbReference>
<evidence type="ECO:0000256" key="10">
    <source>
        <dbReference type="ARBA" id="ARBA00048988"/>
    </source>
</evidence>
<evidence type="ECO:0000259" key="13">
    <source>
        <dbReference type="PROSITE" id="PS51194"/>
    </source>
</evidence>
<comment type="similarity">
    <text evidence="1">Belongs to the helicase family. SKI2 subfamily.</text>
</comment>
<dbReference type="SMART" id="SM00487">
    <property type="entry name" value="DEXDc"/>
    <property type="match status" value="1"/>
</dbReference>
<dbReference type="Pfam" id="PF23445">
    <property type="entry name" value="WHD_SNRNP200"/>
    <property type="match status" value="1"/>
</dbReference>
<dbReference type="CDD" id="cd18795">
    <property type="entry name" value="SF2_C_Ski2"/>
    <property type="match status" value="1"/>
</dbReference>
<sequence length="1365" mass="151721">MSRGHDSRSRYNPSFGDSYAPINDYDDHSMDYRELPDQQWHASLPHPRSDDYFDGVDPYSSPTPLPRGSMGVGRRATELGTREASSLRVQDDITPRYGYEIRSQEGETYDRPLPQNNTPHTNQASCSLSKNLVPVSTLPDWCRSVFKFGVFNAMQSQCFDTAVNTDSNMVISAPTGAGKTVLFELSIIRLLQSENNVPQMASKCVYMAPTKAICSERSRDWSAKFAHLGVKCCELTGDTMKSGRSAWKEARDCAIIITTPEKWDSLTRNWDDSSDFLQRIKLFMVDEVHTVGEPTRGSCLEVVVSRMMQRGNHVRFVLVSATAPNIEDLKDWLSSCSSGESTGMFKFGDEYRPCQLQRYVYGYARPPGHNDFQFMKTLDYKLFPVIQEHSTGKPVLVFYFANLGLGVHHAGLSLDERHTVEGLFTQRKLSVIVATSTLAVGVNFPAHIVIIKGVTQWTGTGWSEYSSQDIMQMLGRAGRPQFDREGIAIVMCDKKLESKYKLLATGGSQLESTLHHNLTEHINSEIGLNTIKNVDSAKQWLRKTFLFRRIQKNAAHYKLDLPQAASWEACVDALITKSISTLKETQLIKHGENGSLALTEFGEIMSYYIRQSTMKLFIQFAHESSVACLRSVLTTISAAEEFKDLHMRGGERQVYNKLNENQNIRFPVKKAETSADKAFLLIQAILGGVPLMSPEYKSPNSQPHMEALNAMRHAPRMITGIFIQLFNGSVIMNGMSLMRCLNGKAWEDRPAVLKQLDGIGEKSYKVLAENGITTIKLLSAQNPNRIETLLNRRPPFGWDIISSARALPSYSIIAEELSSAANKATDTVDIELLVTVSAKCGSTKDNQVPKGFDARVTSILTITSDNQFIDFRRINTQRLLESVNFSITAHLTKPSQEIVIIVSSDKFAGITERHDFKPILPATTYPTPNTRPPKPTEVEDAGEDVLDLTNSDPPEESSFKLTKKTKEKPTAAPEKSISQIGKIRLPNGNYACHHKCKDKTACRHMCCREGLPKPPQSPKSAKPKITTGDTLSSPADPHPKSKNTIEKQKSQLDYLHNKAKDGTSRVKRDSLIRARDTQPSTKATARYMESLLNSPTKIPTLGPKERSPSSDQDLPEPSVIRVGKQASPNSGSTNYDDSDMDLWAANLPSELLEFDAETLPLPTQKDRNGTESPGVVSAIVKNNKRSMFKGNEPVEQRSKRPRIELSSSVDELPLVQDTPMRRRPPAEILPTPHSFSAKSIEEPKPLFRPSSSIGQPSPGTSNTLESATVPSREDAFEDFMDYIFEGVKIVTGGTWEDASATAKAQNIPDHNSVNQSAPEQKYAPESPLTAVGEPIKVAQTEYEASGTFEHGPMTDFNSWLDENGL</sequence>
<dbReference type="InterPro" id="IPR027417">
    <property type="entry name" value="P-loop_NTPase"/>
</dbReference>
<feature type="compositionally biased region" description="Basic and acidic residues" evidence="11">
    <location>
        <begin position="1037"/>
        <end position="1076"/>
    </location>
</feature>
<proteinExistence type="inferred from homology"/>
<keyword evidence="6" id="KW-0413">Isomerase</keyword>
<feature type="region of interest" description="Disordered" evidence="11">
    <location>
        <begin position="1188"/>
        <end position="1269"/>
    </location>
</feature>
<dbReference type="Pfam" id="PF02889">
    <property type="entry name" value="Sec63"/>
    <property type="match status" value="1"/>
</dbReference>
<keyword evidence="3" id="KW-0378">Hydrolase</keyword>
<evidence type="ECO:0000256" key="6">
    <source>
        <dbReference type="ARBA" id="ARBA00023235"/>
    </source>
</evidence>
<dbReference type="SMART" id="SM00490">
    <property type="entry name" value="HELICc"/>
    <property type="match status" value="1"/>
</dbReference>
<feature type="domain" description="Helicase C-terminal" evidence="13">
    <location>
        <begin position="328"/>
        <end position="542"/>
    </location>
</feature>
<protein>
    <recommendedName>
        <fullName evidence="9">DNA 3'-5' helicase</fullName>
        <ecNumber evidence="9">5.6.2.4</ecNumber>
    </recommendedName>
</protein>
<dbReference type="SUPFAM" id="SSF52540">
    <property type="entry name" value="P-loop containing nucleoside triphosphate hydrolases"/>
    <property type="match status" value="1"/>
</dbReference>
<evidence type="ECO:0000256" key="8">
    <source>
        <dbReference type="ARBA" id="ARBA00034617"/>
    </source>
</evidence>
<evidence type="ECO:0000256" key="9">
    <source>
        <dbReference type="ARBA" id="ARBA00034808"/>
    </source>
</evidence>
<feature type="region of interest" description="Disordered" evidence="11">
    <location>
        <begin position="1346"/>
        <end position="1365"/>
    </location>
</feature>
<dbReference type="SUPFAM" id="SSF46785">
    <property type="entry name" value="Winged helix' DNA-binding domain"/>
    <property type="match status" value="1"/>
</dbReference>
<keyword evidence="4" id="KW-0347">Helicase</keyword>
<dbReference type="PROSITE" id="PS51194">
    <property type="entry name" value="HELICASE_CTER"/>
    <property type="match status" value="1"/>
</dbReference>
<dbReference type="Pfam" id="PF00270">
    <property type="entry name" value="DEAD"/>
    <property type="match status" value="1"/>
</dbReference>
<dbReference type="PANTHER" id="PTHR47835">
    <property type="entry name" value="HFM1, ATP DEPENDENT DNA HELICASE HOMOLOG"/>
    <property type="match status" value="1"/>
</dbReference>
<keyword evidence="2" id="KW-0547">Nucleotide-binding</keyword>
<dbReference type="GO" id="GO:0016787">
    <property type="term" value="F:hydrolase activity"/>
    <property type="evidence" value="ECO:0007669"/>
    <property type="project" value="UniProtKB-KW"/>
</dbReference>
<dbReference type="EC" id="5.6.2.4" evidence="9"/>
<evidence type="ECO:0000256" key="11">
    <source>
        <dbReference type="SAM" id="MobiDB-lite"/>
    </source>
</evidence>
<comment type="catalytic activity">
    <reaction evidence="10">
        <text>ATP + H2O = ADP + phosphate + H(+)</text>
        <dbReference type="Rhea" id="RHEA:13065"/>
        <dbReference type="ChEBI" id="CHEBI:15377"/>
        <dbReference type="ChEBI" id="CHEBI:15378"/>
        <dbReference type="ChEBI" id="CHEBI:30616"/>
        <dbReference type="ChEBI" id="CHEBI:43474"/>
        <dbReference type="ChEBI" id="CHEBI:456216"/>
        <dbReference type="EC" id="5.6.2.4"/>
    </reaction>
</comment>
<dbReference type="InterPro" id="IPR014001">
    <property type="entry name" value="Helicase_ATP-bd"/>
</dbReference>
<evidence type="ECO:0000313" key="15">
    <source>
        <dbReference type="Proteomes" id="UP000044841"/>
    </source>
</evidence>
<comment type="catalytic activity">
    <reaction evidence="8">
        <text>Couples ATP hydrolysis with the unwinding of duplex DNA by translocating in the 3'-5' direction.</text>
        <dbReference type="EC" id="5.6.2.4"/>
    </reaction>
</comment>
<evidence type="ECO:0000256" key="3">
    <source>
        <dbReference type="ARBA" id="ARBA00022801"/>
    </source>
</evidence>
<evidence type="ECO:0000256" key="7">
    <source>
        <dbReference type="ARBA" id="ARBA00023254"/>
    </source>
</evidence>